<dbReference type="InterPro" id="IPR017583">
    <property type="entry name" value="Tagatose/fructose_Pkinase"/>
</dbReference>
<evidence type="ECO:0000313" key="8">
    <source>
        <dbReference type="EMBL" id="MEJ5975145.1"/>
    </source>
</evidence>
<dbReference type="InterPro" id="IPR029056">
    <property type="entry name" value="Ribokinase-like"/>
</dbReference>
<dbReference type="Gene3D" id="3.40.1190.20">
    <property type="match status" value="1"/>
</dbReference>
<keyword evidence="3" id="KW-0547">Nucleotide-binding</keyword>
<gene>
    <name evidence="8" type="ORF">WG901_00730</name>
</gene>
<evidence type="ECO:0000256" key="5">
    <source>
        <dbReference type="ARBA" id="ARBA00022840"/>
    </source>
</evidence>
<dbReference type="RefSeq" id="WP_339585114.1">
    <property type="nucleotide sequence ID" value="NZ_JBBHJZ010000001.1"/>
</dbReference>
<dbReference type="EMBL" id="JBBHJZ010000001">
    <property type="protein sequence ID" value="MEJ5975145.1"/>
    <property type="molecule type" value="Genomic_DNA"/>
</dbReference>
<dbReference type="InterPro" id="IPR002173">
    <property type="entry name" value="Carboh/pur_kinase_PfkB_CS"/>
</dbReference>
<evidence type="ECO:0000256" key="6">
    <source>
        <dbReference type="PIRNR" id="PIRNR000535"/>
    </source>
</evidence>
<dbReference type="Pfam" id="PF00294">
    <property type="entry name" value="PfkB"/>
    <property type="match status" value="1"/>
</dbReference>
<comment type="similarity">
    <text evidence="1 6">Belongs to the carbohydrate kinase PfkB family.</text>
</comment>
<evidence type="ECO:0000259" key="7">
    <source>
        <dbReference type="Pfam" id="PF00294"/>
    </source>
</evidence>
<keyword evidence="5" id="KW-0067">ATP-binding</keyword>
<sequence>MKSIATLTLNPTIDASYDVDRVIPTHKIRTRNERYEPGGGGINVARVFCRLGGRVECLYLSGGGTGAAFDGLLDDMGLPRRAIAIAEPTRVASAVHEAETGKEFRFVPAGPTISDEECAECLDLLREVDCDYFVASGSLPPGIADDFYVRAGEIMRERGIPLVLDTSGEALKTTLTAGGVYLVKPSAGELRQFTGEALEEPEAIGAAAMAIVAAGQAELVAVTLGHKGAVLAQASGTTFVPALEIEARSAVGAGDSFLATMLFALSEGRDPVEAFRYGMAGGAASVLNPGTGLAHPDDIERLFAQVARA</sequence>
<evidence type="ECO:0000256" key="4">
    <source>
        <dbReference type="ARBA" id="ARBA00022777"/>
    </source>
</evidence>
<evidence type="ECO:0000256" key="2">
    <source>
        <dbReference type="ARBA" id="ARBA00022679"/>
    </source>
</evidence>
<comment type="caution">
    <text evidence="8">The sequence shown here is derived from an EMBL/GenBank/DDBJ whole genome shotgun (WGS) entry which is preliminary data.</text>
</comment>
<keyword evidence="9" id="KW-1185">Reference proteome</keyword>
<evidence type="ECO:0000256" key="1">
    <source>
        <dbReference type="ARBA" id="ARBA00010688"/>
    </source>
</evidence>
<dbReference type="PANTHER" id="PTHR46566:SF2">
    <property type="entry name" value="ATP-DEPENDENT 6-PHOSPHOFRUCTOKINASE ISOZYME 2"/>
    <property type="match status" value="1"/>
</dbReference>
<dbReference type="InterPro" id="IPR011611">
    <property type="entry name" value="PfkB_dom"/>
</dbReference>
<dbReference type="SUPFAM" id="SSF53613">
    <property type="entry name" value="Ribokinase-like"/>
    <property type="match status" value="1"/>
</dbReference>
<name>A0ABU8RPZ8_9SPHN</name>
<dbReference type="PANTHER" id="PTHR46566">
    <property type="entry name" value="1-PHOSPHOFRUCTOKINASE-RELATED"/>
    <property type="match status" value="1"/>
</dbReference>
<dbReference type="PROSITE" id="PS00583">
    <property type="entry name" value="PFKB_KINASES_1"/>
    <property type="match status" value="1"/>
</dbReference>
<feature type="domain" description="Carbohydrate kinase PfkB" evidence="7">
    <location>
        <begin position="13"/>
        <end position="295"/>
    </location>
</feature>
<proteinExistence type="inferred from homology"/>
<evidence type="ECO:0000256" key="3">
    <source>
        <dbReference type="ARBA" id="ARBA00022741"/>
    </source>
</evidence>
<accession>A0ABU8RPZ8</accession>
<keyword evidence="4" id="KW-0418">Kinase</keyword>
<reference evidence="8 9" key="1">
    <citation type="submission" date="2024-03" db="EMBL/GenBank/DDBJ databases">
        <authorList>
            <person name="Jo J.-H."/>
        </authorList>
    </citation>
    <scope>NUCLEOTIDE SEQUENCE [LARGE SCALE GENOMIC DNA]</scope>
    <source>
        <strain evidence="8 9">PS1R-30</strain>
    </source>
</reference>
<protein>
    <recommendedName>
        <fullName evidence="6">Phosphofructokinase</fullName>
    </recommendedName>
</protein>
<dbReference type="PIRSF" id="PIRSF000535">
    <property type="entry name" value="1PFK/6PFK/LacC"/>
    <property type="match status" value="1"/>
</dbReference>
<dbReference type="CDD" id="cd01164">
    <property type="entry name" value="FruK_PfkB_like"/>
    <property type="match status" value="1"/>
</dbReference>
<dbReference type="NCBIfam" id="TIGR03168">
    <property type="entry name" value="1-PFK"/>
    <property type="match status" value="1"/>
</dbReference>
<evidence type="ECO:0000313" key="9">
    <source>
        <dbReference type="Proteomes" id="UP001361239"/>
    </source>
</evidence>
<dbReference type="Proteomes" id="UP001361239">
    <property type="component" value="Unassembled WGS sequence"/>
</dbReference>
<keyword evidence="2 6" id="KW-0808">Transferase</keyword>
<organism evidence="8 9">
    <name type="scientific">Novosphingobium anseongense</name>
    <dbReference type="NCBI Taxonomy" id="3133436"/>
    <lineage>
        <taxon>Bacteria</taxon>
        <taxon>Pseudomonadati</taxon>
        <taxon>Pseudomonadota</taxon>
        <taxon>Alphaproteobacteria</taxon>
        <taxon>Sphingomonadales</taxon>
        <taxon>Sphingomonadaceae</taxon>
        <taxon>Novosphingobium</taxon>
    </lineage>
</organism>